<gene>
    <name evidence="7" type="ORF">BJ988_005048</name>
</gene>
<dbReference type="EMBL" id="JACBZR010000001">
    <property type="protein sequence ID" value="NYI80400.1"/>
    <property type="molecule type" value="Genomic_DNA"/>
</dbReference>
<feature type="DNA-binding region" description="H-T-H motif" evidence="5">
    <location>
        <begin position="44"/>
        <end position="63"/>
    </location>
</feature>
<dbReference type="AlphaFoldDB" id="A0A7Z0DRM7"/>
<organism evidence="7 8">
    <name type="scientific">Nocardioides panzhihuensis</name>
    <dbReference type="NCBI Taxonomy" id="860243"/>
    <lineage>
        <taxon>Bacteria</taxon>
        <taxon>Bacillati</taxon>
        <taxon>Actinomycetota</taxon>
        <taxon>Actinomycetes</taxon>
        <taxon>Propionibacteriales</taxon>
        <taxon>Nocardioidaceae</taxon>
        <taxon>Nocardioides</taxon>
    </lineage>
</organism>
<feature type="domain" description="HTH tetR-type" evidence="6">
    <location>
        <begin position="21"/>
        <end position="81"/>
    </location>
</feature>
<evidence type="ECO:0000256" key="3">
    <source>
        <dbReference type="ARBA" id="ARBA00023125"/>
    </source>
</evidence>
<dbReference type="InterPro" id="IPR050109">
    <property type="entry name" value="HTH-type_TetR-like_transc_reg"/>
</dbReference>
<dbReference type="PRINTS" id="PR00455">
    <property type="entry name" value="HTHTETR"/>
</dbReference>
<dbReference type="InterPro" id="IPR036271">
    <property type="entry name" value="Tet_transcr_reg_TetR-rel_C_sf"/>
</dbReference>
<name>A0A7Z0DRM7_9ACTN</name>
<dbReference type="SUPFAM" id="SSF46689">
    <property type="entry name" value="Homeodomain-like"/>
    <property type="match status" value="1"/>
</dbReference>
<comment type="caution">
    <text evidence="7">The sequence shown here is derived from an EMBL/GenBank/DDBJ whole genome shotgun (WGS) entry which is preliminary data.</text>
</comment>
<dbReference type="GO" id="GO:0003700">
    <property type="term" value="F:DNA-binding transcription factor activity"/>
    <property type="evidence" value="ECO:0007669"/>
    <property type="project" value="TreeGrafter"/>
</dbReference>
<dbReference type="PANTHER" id="PTHR30055:SF175">
    <property type="entry name" value="HTH-TYPE TRANSCRIPTIONAL REPRESSOR KSTR2"/>
    <property type="match status" value="1"/>
</dbReference>
<dbReference type="Pfam" id="PF00440">
    <property type="entry name" value="TetR_N"/>
    <property type="match status" value="1"/>
</dbReference>
<evidence type="ECO:0000256" key="1">
    <source>
        <dbReference type="ARBA" id="ARBA00022491"/>
    </source>
</evidence>
<evidence type="ECO:0000259" key="6">
    <source>
        <dbReference type="PROSITE" id="PS50977"/>
    </source>
</evidence>
<dbReference type="PROSITE" id="PS50977">
    <property type="entry name" value="HTH_TETR_2"/>
    <property type="match status" value="1"/>
</dbReference>
<keyword evidence="1" id="KW-0678">Repressor</keyword>
<dbReference type="Gene3D" id="1.10.10.60">
    <property type="entry name" value="Homeodomain-like"/>
    <property type="match status" value="1"/>
</dbReference>
<sequence>MATPENEVVDTAEARPRGRRGLVQQEIFDQATSLFAQRGYAGTSLQDIADAVGLTRPALYHYFRNKEELLAKLVAEVTVEAATDISKIARRKALSAEEKVREIVRHTVRSNGLHAERFRLLIRSEADLPEGVREAYEANRKSVLHSLSRVIEQGIDAGVFRAQMPQVAALGILGITNWVAWWYHPGSSFDLDAVSEELADFAVHGLAAELGRPTSAGPVGILRSMRREIDRLENLLQGED</sequence>
<dbReference type="Pfam" id="PF17932">
    <property type="entry name" value="TetR_C_24"/>
    <property type="match status" value="1"/>
</dbReference>
<keyword evidence="3 5" id="KW-0238">DNA-binding</keyword>
<dbReference type="InterPro" id="IPR009057">
    <property type="entry name" value="Homeodomain-like_sf"/>
</dbReference>
<evidence type="ECO:0000256" key="5">
    <source>
        <dbReference type="PROSITE-ProRule" id="PRU00335"/>
    </source>
</evidence>
<reference evidence="7 8" key="1">
    <citation type="submission" date="2020-07" db="EMBL/GenBank/DDBJ databases">
        <title>Sequencing the genomes of 1000 actinobacteria strains.</title>
        <authorList>
            <person name="Klenk H.-P."/>
        </authorList>
    </citation>
    <scope>NUCLEOTIDE SEQUENCE [LARGE SCALE GENOMIC DNA]</scope>
    <source>
        <strain evidence="7 8">DSM 26487</strain>
    </source>
</reference>
<dbReference type="GO" id="GO:0000976">
    <property type="term" value="F:transcription cis-regulatory region binding"/>
    <property type="evidence" value="ECO:0007669"/>
    <property type="project" value="TreeGrafter"/>
</dbReference>
<dbReference type="InterPro" id="IPR023772">
    <property type="entry name" value="DNA-bd_HTH_TetR-type_CS"/>
</dbReference>
<accession>A0A7Z0DRM7</accession>
<protein>
    <submittedName>
        <fullName evidence="7">AcrR family transcriptional regulator</fullName>
    </submittedName>
</protein>
<dbReference type="PROSITE" id="PS01081">
    <property type="entry name" value="HTH_TETR_1"/>
    <property type="match status" value="1"/>
</dbReference>
<dbReference type="InterPro" id="IPR041490">
    <property type="entry name" value="KstR2_TetR_C"/>
</dbReference>
<dbReference type="Proteomes" id="UP000564496">
    <property type="component" value="Unassembled WGS sequence"/>
</dbReference>
<dbReference type="InterPro" id="IPR001647">
    <property type="entry name" value="HTH_TetR"/>
</dbReference>
<dbReference type="PANTHER" id="PTHR30055">
    <property type="entry name" value="HTH-TYPE TRANSCRIPTIONAL REGULATOR RUTR"/>
    <property type="match status" value="1"/>
</dbReference>
<keyword evidence="8" id="KW-1185">Reference proteome</keyword>
<evidence type="ECO:0000313" key="7">
    <source>
        <dbReference type="EMBL" id="NYI80400.1"/>
    </source>
</evidence>
<proteinExistence type="predicted"/>
<evidence type="ECO:0000256" key="4">
    <source>
        <dbReference type="ARBA" id="ARBA00023163"/>
    </source>
</evidence>
<keyword evidence="4" id="KW-0804">Transcription</keyword>
<evidence type="ECO:0000256" key="2">
    <source>
        <dbReference type="ARBA" id="ARBA00023015"/>
    </source>
</evidence>
<dbReference type="SUPFAM" id="SSF48498">
    <property type="entry name" value="Tetracyclin repressor-like, C-terminal domain"/>
    <property type="match status" value="1"/>
</dbReference>
<keyword evidence="2" id="KW-0805">Transcription regulation</keyword>
<evidence type="ECO:0000313" key="8">
    <source>
        <dbReference type="Proteomes" id="UP000564496"/>
    </source>
</evidence>
<dbReference type="RefSeq" id="WP_179660597.1">
    <property type="nucleotide sequence ID" value="NZ_JACBZR010000001.1"/>
</dbReference>
<dbReference type="Gene3D" id="1.10.357.10">
    <property type="entry name" value="Tetracycline Repressor, domain 2"/>
    <property type="match status" value="1"/>
</dbReference>